<keyword evidence="2" id="KW-0677">Repeat</keyword>
<feature type="repeat" description="ANK" evidence="4">
    <location>
        <begin position="698"/>
        <end position="735"/>
    </location>
</feature>
<feature type="repeat" description="ANK" evidence="4">
    <location>
        <begin position="868"/>
        <end position="900"/>
    </location>
</feature>
<dbReference type="PROSITE" id="PS50297">
    <property type="entry name" value="ANK_REP_REGION"/>
    <property type="match status" value="16"/>
</dbReference>
<evidence type="ECO:0000259" key="8">
    <source>
        <dbReference type="Pfam" id="PF25521"/>
    </source>
</evidence>
<dbReference type="InterPro" id="IPR058018">
    <property type="entry name" value="AAA_lid_TANC1/2"/>
</dbReference>
<dbReference type="InterPro" id="IPR056884">
    <property type="entry name" value="NPHP3-like_N"/>
</dbReference>
<dbReference type="PANTHER" id="PTHR24123:SF65">
    <property type="entry name" value="ANKYRIN REPEAT DOMAIN-CONTAINING PROTEIN 50"/>
    <property type="match status" value="1"/>
</dbReference>
<evidence type="ECO:0000256" key="2">
    <source>
        <dbReference type="ARBA" id="ARBA00022737"/>
    </source>
</evidence>
<dbReference type="OrthoDB" id="427518at2759"/>
<dbReference type="Pfam" id="PF00023">
    <property type="entry name" value="Ank"/>
    <property type="match status" value="2"/>
</dbReference>
<dbReference type="Pfam" id="PF25521">
    <property type="entry name" value="WHD_TANC1"/>
    <property type="match status" value="1"/>
</dbReference>
<reference evidence="10" key="3">
    <citation type="submission" date="2022-01" db="EMBL/GenBank/DDBJ databases">
        <authorList>
            <person name="Rubenstein D.R."/>
        </authorList>
    </citation>
    <scope>NUCLEOTIDE SEQUENCE</scope>
    <source>
        <strain evidence="10">SS15</strain>
        <tissue evidence="10">Liver</tissue>
    </source>
</reference>
<evidence type="ECO:0000313" key="10">
    <source>
        <dbReference type="EMBL" id="KAI1238645.1"/>
    </source>
</evidence>
<dbReference type="EMBL" id="JADDUC020000006">
    <property type="protein sequence ID" value="KAI1238645.1"/>
    <property type="molecule type" value="Genomic_DNA"/>
</dbReference>
<evidence type="ECO:0000256" key="3">
    <source>
        <dbReference type="ARBA" id="ARBA00023043"/>
    </source>
</evidence>
<feature type="repeat" description="ANK" evidence="4">
    <location>
        <begin position="736"/>
        <end position="768"/>
    </location>
</feature>
<accession>A0A835NPE3</accession>
<dbReference type="Pfam" id="PF25520">
    <property type="entry name" value="AAA_lid_TANC1"/>
    <property type="match status" value="1"/>
</dbReference>
<dbReference type="Pfam" id="PF13637">
    <property type="entry name" value="Ank_4"/>
    <property type="match status" value="1"/>
</dbReference>
<feature type="compositionally biased region" description="Low complexity" evidence="5">
    <location>
        <begin position="1165"/>
        <end position="1188"/>
    </location>
</feature>
<keyword evidence="3 4" id="KW-0040">ANK repeat</keyword>
<feature type="repeat" description="ANK" evidence="4">
    <location>
        <begin position="599"/>
        <end position="631"/>
    </location>
</feature>
<feature type="repeat" description="ANK" evidence="4">
    <location>
        <begin position="967"/>
        <end position="999"/>
    </location>
</feature>
<reference evidence="10 11" key="2">
    <citation type="journal article" date="2021" name="J. Hered.">
        <title>Feather Gene Expression Elucidates the Developmental Basis of Plumage Iridescence in African Starlings.</title>
        <authorList>
            <person name="Rubenstein D.R."/>
            <person name="Corvelo A."/>
            <person name="MacManes M.D."/>
            <person name="Maia R."/>
            <person name="Narzisi G."/>
            <person name="Rousaki A."/>
            <person name="Vandenabeele P."/>
            <person name="Shawkey M.D."/>
            <person name="Solomon J."/>
        </authorList>
    </citation>
    <scope>NUCLEOTIDE SEQUENCE [LARGE SCALE GENOMIC DNA]</scope>
    <source>
        <strain evidence="10">SS15</strain>
    </source>
</reference>
<feature type="repeat" description="ANK" evidence="4">
    <location>
        <begin position="901"/>
        <end position="933"/>
    </location>
</feature>
<gene>
    <name evidence="10" type="ORF">IHE44_0013384</name>
    <name evidence="9" type="ORF">IHE44_014021</name>
</gene>
<keyword evidence="11" id="KW-1185">Reference proteome</keyword>
<feature type="region of interest" description="Disordered" evidence="5">
    <location>
        <begin position="1205"/>
        <end position="1283"/>
    </location>
</feature>
<dbReference type="Gene3D" id="1.25.40.20">
    <property type="entry name" value="Ankyrin repeat-containing domain"/>
    <property type="match status" value="4"/>
</dbReference>
<evidence type="ECO:0000259" key="6">
    <source>
        <dbReference type="Pfam" id="PF24883"/>
    </source>
</evidence>
<name>A0A835NPE3_9PASS</name>
<dbReference type="Pfam" id="PF24883">
    <property type="entry name" value="NPHP3_N"/>
    <property type="match status" value="1"/>
</dbReference>
<evidence type="ECO:0000256" key="1">
    <source>
        <dbReference type="ARBA" id="ARBA00022553"/>
    </source>
</evidence>
<feature type="repeat" description="ANK" evidence="4">
    <location>
        <begin position="1000"/>
        <end position="1032"/>
    </location>
</feature>
<sequence length="1671" mass="182941">MAQTSLLQGKQFYCREWVFHKLQHCLQEKASCSGSAANKPCLVANAGNNSGAVSGKGAAWGVLLVGGPGSGKTALCTELLWPSSPANLQRGLHRQALAFHFCRAQDSDTLCVGGFIRGLVTQICRSGLIQGYEDKLRDPAIQSLLQPGECERNPAEAFKRCILLPLLGMKPPQQSLFMLVDSVDEGCNVCEGEQTSTSLSGTIAEILASHFEFFPPWLLLLCSARKQSKAVTKMFTGFRKISLDDLRKAYIVKDVQQYILHRLDQEEALRQHLTKETAEMLNQLHIKSSGCFLYLERVLDGVVENFIMLREIRDIPGTLNGLYLWLCQRLFVRKQFAKVQPILNVILAACRPLTTTELYHAVWTKNMTLTMEDFQRKLDVLSKVLIDGLGNTKILFHYSFAEWLLDVKHCTQKYLCNAAEGHRMLAMSYTCRAKDLTPLEAQEFALHLINSNLQLETSELALWMIWNGTPVKDSLSTLIPKEQEVLQLLVKAGAHVNSEDDRTSCIVRQALEREDSIRTLLDNGASVNQCDSNGRTLLANAAYSGNLDVVNLLVSRGADLEIEDAHGQTALTLASRQGHTKVVNCLIGCGANVNHTDHDGWTALRSAAWGGHTEVVSALLYAGVKVDCADADSRTALRAAAWGGHEDIVLNLLQHGAEVNKADNEGRTALIAAAYMGHKEIVEHLLDHGAEVNHEDVDGRTALSVAALCVPASKGHASVVSLLIDRGAEVDHCDKDGMTPLLVAAYEGHVDVVDLLLEGGADVDHTDNNGRTPLLAAASMGHASVVNTLLFWGAAVDSIDSEGRTVLSIASAQGNVEVVRTLLDRGLDENHRDDAGWTPLHMAAFEGHRLICEALIEQGARTNEIDNDGRIPFILAAQEGHYDCVQMLLENKSNIDQRGYDGRNALRVAALEGHRDIVELLLSHGADVNYKDADGRPTLYILALENQLTMAEYFLENGANVEASDAEGRTALHVSCWQGHLEMVQVLITYHADVNAADNEKRSALQSAAWQGHVKVVQLLIEHGALVDHTCNQGATGLCIAAQEGHIDVVQILLEHGADPNHADQFGRTAMRVAAKNGHSQIIKLLEKYGASTLNGCTPSPVHTMEQKPLQSVSSKMQSLTMKSNSSGSTGGDMQPGMRGLSNGPAHAFSSPSESPDSTVDRQKSSLSNNSLKSSKNSSLRTTSSTATAQTVPIDSFHSLSFTEQIQQHSLPRSRSRQSIVSPSSTTHSLSQNHNSPSSEFEWSQVKPSLKSTKANKGGKTDNSSKSGSAGKKIKQSSSSQPKVLEYEMTQFDKRVPIAKSGTSMPLKSMPPEPQCKILVPPAQQEVGRSQQQFLIHQQSGEQKKRNGIMTNPNYHLQSNQVFLGRVSVPRTVQDRGHQDVLEGYPSAETELSLKQALKLQIEAGDPSFNYKKETPLSLGRGACATVNCVMEKKAVLFVFIFLWLNKISNEFVTFALLSCIWWQRSRTATTCSVFGIFKRQKSTLWYYSTKSGWQTGTTENNRQILDTWSSIASVIATVKRTIFGNVSKANHGKCRPFVSEAERICSKSAVEKHSDSVAWGVQRLLKGLCSSTLLLRVICSITVCEGFVCQAKFCSPKVPSALPFPVCKWSGGEQRGVTVTQHSSFCQGSSSHHPKNLNKTGILFLFIPFRQFFQGHLHKTSKIPDGRAGE</sequence>
<feature type="repeat" description="ANK" evidence="4">
    <location>
        <begin position="1066"/>
        <end position="1092"/>
    </location>
</feature>
<dbReference type="Pfam" id="PF12796">
    <property type="entry name" value="Ank_2"/>
    <property type="match status" value="5"/>
</dbReference>
<dbReference type="EMBL" id="JADDUC010000081">
    <property type="protein sequence ID" value="KAG0119698.1"/>
    <property type="molecule type" value="Genomic_DNA"/>
</dbReference>
<feature type="repeat" description="ANK" evidence="4">
    <location>
        <begin position="533"/>
        <end position="565"/>
    </location>
</feature>
<dbReference type="InterPro" id="IPR002110">
    <property type="entry name" value="Ankyrin_rpt"/>
</dbReference>
<dbReference type="SMART" id="SM00248">
    <property type="entry name" value="ANK"/>
    <property type="match status" value="17"/>
</dbReference>
<feature type="repeat" description="ANK" evidence="4">
    <location>
        <begin position="835"/>
        <end position="867"/>
    </location>
</feature>
<evidence type="ECO:0000313" key="9">
    <source>
        <dbReference type="EMBL" id="KAG0119698.1"/>
    </source>
</evidence>
<feature type="repeat" description="ANK" evidence="4">
    <location>
        <begin position="769"/>
        <end position="801"/>
    </location>
</feature>
<proteinExistence type="predicted"/>
<dbReference type="Proteomes" id="UP000618051">
    <property type="component" value="Unassembled WGS sequence"/>
</dbReference>
<feature type="compositionally biased region" description="Polar residues" evidence="5">
    <location>
        <begin position="1226"/>
        <end position="1255"/>
    </location>
</feature>
<dbReference type="PRINTS" id="PR01415">
    <property type="entry name" value="ANKYRIN"/>
</dbReference>
<dbReference type="PANTHER" id="PTHR24123">
    <property type="entry name" value="ANKYRIN REPEAT-CONTAINING"/>
    <property type="match status" value="1"/>
</dbReference>
<feature type="repeat" description="ANK" evidence="4">
    <location>
        <begin position="566"/>
        <end position="598"/>
    </location>
</feature>
<feature type="repeat" description="ANK" evidence="4">
    <location>
        <begin position="1033"/>
        <end position="1065"/>
    </location>
</feature>
<reference evidence="9" key="1">
    <citation type="submission" date="2020-10" db="EMBL/GenBank/DDBJ databases">
        <title>Feather gene expression reveals the developmental basis of iridescence in African starlings.</title>
        <authorList>
            <person name="Rubenstein D.R."/>
        </authorList>
    </citation>
    <scope>NUCLEOTIDE SEQUENCE</scope>
    <source>
        <strain evidence="9">SS15</strain>
        <tissue evidence="9">Liver</tissue>
    </source>
</reference>
<evidence type="ECO:0000259" key="7">
    <source>
        <dbReference type="Pfam" id="PF25520"/>
    </source>
</evidence>
<dbReference type="FunFam" id="1.25.40.20:FF:000739">
    <property type="entry name" value="Ankyrin repeat domain 50"/>
    <property type="match status" value="1"/>
</dbReference>
<feature type="repeat" description="ANK" evidence="4">
    <location>
        <begin position="632"/>
        <end position="664"/>
    </location>
</feature>
<dbReference type="InterPro" id="IPR051165">
    <property type="entry name" value="Multifunctional_ANK_Repeat"/>
</dbReference>
<evidence type="ECO:0008006" key="12">
    <source>
        <dbReference type="Google" id="ProtNLM"/>
    </source>
</evidence>
<evidence type="ECO:0000256" key="5">
    <source>
        <dbReference type="SAM" id="MobiDB-lite"/>
    </source>
</evidence>
<keyword evidence="1" id="KW-0597">Phosphoprotein</keyword>
<evidence type="ECO:0000256" key="4">
    <source>
        <dbReference type="PROSITE-ProRule" id="PRU00023"/>
    </source>
</evidence>
<comment type="caution">
    <text evidence="9">The sequence shown here is derived from an EMBL/GenBank/DDBJ whole genome shotgun (WGS) entry which is preliminary data.</text>
</comment>
<organism evidence="9">
    <name type="scientific">Lamprotornis superbus</name>
    <dbReference type="NCBI Taxonomy" id="245042"/>
    <lineage>
        <taxon>Eukaryota</taxon>
        <taxon>Metazoa</taxon>
        <taxon>Chordata</taxon>
        <taxon>Craniata</taxon>
        <taxon>Vertebrata</taxon>
        <taxon>Euteleostomi</taxon>
        <taxon>Archelosauria</taxon>
        <taxon>Archosauria</taxon>
        <taxon>Dinosauria</taxon>
        <taxon>Saurischia</taxon>
        <taxon>Theropoda</taxon>
        <taxon>Coelurosauria</taxon>
        <taxon>Aves</taxon>
        <taxon>Neognathae</taxon>
        <taxon>Neoaves</taxon>
        <taxon>Telluraves</taxon>
        <taxon>Australaves</taxon>
        <taxon>Passeriformes</taxon>
        <taxon>Sturnidae</taxon>
        <taxon>Lamprotornis</taxon>
    </lineage>
</organism>
<feature type="repeat" description="ANK" evidence="4">
    <location>
        <begin position="934"/>
        <end position="966"/>
    </location>
</feature>
<dbReference type="InterPro" id="IPR036770">
    <property type="entry name" value="Ankyrin_rpt-contain_sf"/>
</dbReference>
<feature type="domain" description="TANC1/2-like AAA+ ATPase lid" evidence="7">
    <location>
        <begin position="244"/>
        <end position="328"/>
    </location>
</feature>
<dbReference type="PROSITE" id="PS50088">
    <property type="entry name" value="ANK_REPEAT"/>
    <property type="match status" value="17"/>
</dbReference>
<feature type="repeat" description="ANK" evidence="4">
    <location>
        <begin position="665"/>
        <end position="697"/>
    </location>
</feature>
<feature type="compositionally biased region" description="Polar residues" evidence="5">
    <location>
        <begin position="1109"/>
        <end position="1128"/>
    </location>
</feature>
<feature type="repeat" description="ANK" evidence="4">
    <location>
        <begin position="802"/>
        <end position="834"/>
    </location>
</feature>
<feature type="compositionally biased region" description="Low complexity" evidence="5">
    <location>
        <begin position="1264"/>
        <end position="1283"/>
    </location>
</feature>
<dbReference type="SUPFAM" id="SSF48403">
    <property type="entry name" value="Ankyrin repeat"/>
    <property type="match status" value="2"/>
</dbReference>
<feature type="region of interest" description="Disordered" evidence="5">
    <location>
        <begin position="1100"/>
        <end position="1188"/>
    </location>
</feature>
<evidence type="ECO:0000313" key="11">
    <source>
        <dbReference type="Proteomes" id="UP000618051"/>
    </source>
</evidence>
<protein>
    <recommendedName>
        <fullName evidence="12">Ankyrin repeat domain 50</fullName>
    </recommendedName>
</protein>
<feature type="domain" description="TANC1/2-like winged helix" evidence="8">
    <location>
        <begin position="329"/>
        <end position="454"/>
    </location>
</feature>
<feature type="domain" description="Nephrocystin 3-like N-terminal" evidence="6">
    <location>
        <begin position="63"/>
        <end position="198"/>
    </location>
</feature>
<dbReference type="InterPro" id="IPR058056">
    <property type="entry name" value="WH_TANC1/2"/>
</dbReference>